<dbReference type="PANTHER" id="PTHR32552:SF81">
    <property type="entry name" value="TONB-DEPENDENT OUTER MEMBRANE RECEPTOR"/>
    <property type="match status" value="1"/>
</dbReference>
<evidence type="ECO:0000313" key="15">
    <source>
        <dbReference type="EMBL" id="GHA20648.1"/>
    </source>
</evidence>
<evidence type="ECO:0000256" key="4">
    <source>
        <dbReference type="ARBA" id="ARBA00022496"/>
    </source>
</evidence>
<protein>
    <submittedName>
        <fullName evidence="15">TonB-dependent receptor</fullName>
    </submittedName>
</protein>
<dbReference type="GO" id="GO:0006826">
    <property type="term" value="P:iron ion transport"/>
    <property type="evidence" value="ECO:0007669"/>
    <property type="project" value="UniProtKB-KW"/>
</dbReference>
<dbReference type="SUPFAM" id="SSF56935">
    <property type="entry name" value="Porins"/>
    <property type="match status" value="1"/>
</dbReference>
<dbReference type="Pfam" id="PF07715">
    <property type="entry name" value="Plug"/>
    <property type="match status" value="1"/>
</dbReference>
<keyword evidence="5 11" id="KW-0812">Transmembrane</keyword>
<evidence type="ECO:0000256" key="1">
    <source>
        <dbReference type="ARBA" id="ARBA00004571"/>
    </source>
</evidence>
<dbReference type="InterPro" id="IPR000531">
    <property type="entry name" value="Beta-barrel_TonB"/>
</dbReference>
<gene>
    <name evidence="15" type="ORF">GCM10008090_33200</name>
</gene>
<evidence type="ECO:0000259" key="14">
    <source>
        <dbReference type="Pfam" id="PF07715"/>
    </source>
</evidence>
<evidence type="ECO:0000256" key="8">
    <source>
        <dbReference type="ARBA" id="ARBA00023077"/>
    </source>
</evidence>
<evidence type="ECO:0000256" key="3">
    <source>
        <dbReference type="ARBA" id="ARBA00022452"/>
    </source>
</evidence>
<reference evidence="15" key="1">
    <citation type="journal article" date="2014" name="Int. J. Syst. Evol. Microbiol.">
        <title>Complete genome sequence of Corynebacterium casei LMG S-19264T (=DSM 44701T), isolated from a smear-ripened cheese.</title>
        <authorList>
            <consortium name="US DOE Joint Genome Institute (JGI-PGF)"/>
            <person name="Walter F."/>
            <person name="Albersmeier A."/>
            <person name="Kalinowski J."/>
            <person name="Ruckert C."/>
        </authorList>
    </citation>
    <scope>NUCLEOTIDE SEQUENCE</scope>
    <source>
        <strain evidence="15">KCTC 12711</strain>
    </source>
</reference>
<proteinExistence type="inferred from homology"/>
<keyword evidence="4" id="KW-0410">Iron transport</keyword>
<evidence type="ECO:0000256" key="10">
    <source>
        <dbReference type="ARBA" id="ARBA00023237"/>
    </source>
</evidence>
<dbReference type="InterPro" id="IPR039426">
    <property type="entry name" value="TonB-dep_rcpt-like"/>
</dbReference>
<comment type="caution">
    <text evidence="15">The sequence shown here is derived from an EMBL/GenBank/DDBJ whole genome shotgun (WGS) entry which is preliminary data.</text>
</comment>
<evidence type="ECO:0000313" key="16">
    <source>
        <dbReference type="Proteomes" id="UP000614811"/>
    </source>
</evidence>
<dbReference type="Pfam" id="PF00593">
    <property type="entry name" value="TonB_dep_Rec_b-barrel"/>
    <property type="match status" value="1"/>
</dbReference>
<dbReference type="CDD" id="cd01347">
    <property type="entry name" value="ligand_gated_channel"/>
    <property type="match status" value="1"/>
</dbReference>
<keyword evidence="7" id="KW-0406">Ion transport</keyword>
<dbReference type="InterPro" id="IPR012910">
    <property type="entry name" value="Plug_dom"/>
</dbReference>
<feature type="domain" description="TonB-dependent receptor plug" evidence="14">
    <location>
        <begin position="37"/>
        <end position="139"/>
    </location>
</feature>
<feature type="domain" description="TonB-dependent receptor-like beta-barrel" evidence="13">
    <location>
        <begin position="284"/>
        <end position="752"/>
    </location>
</feature>
<dbReference type="GO" id="GO:0009279">
    <property type="term" value="C:cell outer membrane"/>
    <property type="evidence" value="ECO:0007669"/>
    <property type="project" value="UniProtKB-SubCell"/>
</dbReference>
<dbReference type="PROSITE" id="PS52016">
    <property type="entry name" value="TONB_DEPENDENT_REC_3"/>
    <property type="match status" value="1"/>
</dbReference>
<evidence type="ECO:0000256" key="6">
    <source>
        <dbReference type="ARBA" id="ARBA00023004"/>
    </source>
</evidence>
<dbReference type="Proteomes" id="UP000614811">
    <property type="component" value="Unassembled WGS sequence"/>
</dbReference>
<evidence type="ECO:0000256" key="2">
    <source>
        <dbReference type="ARBA" id="ARBA00022448"/>
    </source>
</evidence>
<keyword evidence="6" id="KW-0408">Iron</keyword>
<name>A0A918VSL4_9GAMM</name>
<keyword evidence="9 11" id="KW-0472">Membrane</keyword>
<dbReference type="InterPro" id="IPR036942">
    <property type="entry name" value="Beta-barrel_TonB_sf"/>
</dbReference>
<evidence type="ECO:0000259" key="13">
    <source>
        <dbReference type="Pfam" id="PF00593"/>
    </source>
</evidence>
<keyword evidence="2 11" id="KW-0813">Transport</keyword>
<evidence type="ECO:0000256" key="9">
    <source>
        <dbReference type="ARBA" id="ARBA00023136"/>
    </source>
</evidence>
<reference evidence="15" key="2">
    <citation type="submission" date="2020-09" db="EMBL/GenBank/DDBJ databases">
        <authorList>
            <person name="Sun Q."/>
            <person name="Kim S."/>
        </authorList>
    </citation>
    <scope>NUCLEOTIDE SEQUENCE</scope>
    <source>
        <strain evidence="15">KCTC 12711</strain>
    </source>
</reference>
<comment type="similarity">
    <text evidence="11 12">Belongs to the TonB-dependent receptor family.</text>
</comment>
<evidence type="ECO:0000256" key="11">
    <source>
        <dbReference type="PROSITE-ProRule" id="PRU01360"/>
    </source>
</evidence>
<organism evidence="15 16">
    <name type="scientific">Arenicella chitinivorans</name>
    <dbReference type="NCBI Taxonomy" id="1329800"/>
    <lineage>
        <taxon>Bacteria</taxon>
        <taxon>Pseudomonadati</taxon>
        <taxon>Pseudomonadota</taxon>
        <taxon>Gammaproteobacteria</taxon>
        <taxon>Arenicellales</taxon>
        <taxon>Arenicellaceae</taxon>
        <taxon>Arenicella</taxon>
    </lineage>
</organism>
<evidence type="ECO:0000256" key="7">
    <source>
        <dbReference type="ARBA" id="ARBA00023065"/>
    </source>
</evidence>
<evidence type="ECO:0000256" key="12">
    <source>
        <dbReference type="RuleBase" id="RU003357"/>
    </source>
</evidence>
<keyword evidence="10 11" id="KW-0998">Cell outer membrane</keyword>
<keyword evidence="8 12" id="KW-0798">TonB box</keyword>
<accession>A0A918VSL4</accession>
<dbReference type="EMBL" id="BMXA01000009">
    <property type="protein sequence ID" value="GHA20648.1"/>
    <property type="molecule type" value="Genomic_DNA"/>
</dbReference>
<dbReference type="Gene3D" id="2.40.170.20">
    <property type="entry name" value="TonB-dependent receptor, beta-barrel domain"/>
    <property type="match status" value="1"/>
</dbReference>
<evidence type="ECO:0000256" key="5">
    <source>
        <dbReference type="ARBA" id="ARBA00022692"/>
    </source>
</evidence>
<dbReference type="AlphaFoldDB" id="A0A918VSL4"/>
<sequence>MSFSAVLSAQDEVVSINALEEIVVTATRRTSTLQNEGITASALTADALKGRSVTAIEDASTSLPGVHIASYQGDTSIYIRGIGTPAIIAGNDSSTAVYVDDVYYSRAAAVGPAFFDVERVEVLRGPQGTLYGRNATGGAVNIVPKKPTEEFEGDIQVITGNYGHLGVSGAVSGSLSDGLRARLALKAENRDGYTTLIRPAGSSLRDNEKAEDKKDLSMRLALEADLGENTTLSLVGDYYKADDKANVFHYSSAGYAEEVENWYATREGSQAVPFFLFREQGRTTASKSRDVYSDVDYWRKTEIKGLTAKLDSDIGGYNLKVIANYKDTNPSLQNEFDLSDAFVNVYQREEDHQQQSLEFQLSGDAGDRLSWIFGGSAFHEENKITNNIFGDFWEPILIQGLTDLQSLGVIPTFPIDLPQTPLCCDLHLSGQQETDAWASYIDFNYELSDQLTLKFGGRYSSEERDGSQLFELAILSPTGGESTRFAPNVALFPDAVSDSRDGVIPDPFGFVVAPVNGPAEFSSFTPMFGVDYRATDDVLVYAAIQKGFKSGGYNIGSTQRDPFEPEEIWSYEAGLKSELADGRVRLNMAAFYYDYTNLQAQESVDNQPIIRNVGKAEVKGVELETAALVSDSFRIDGSITYVDAQFTEGVLTEPLRPAPLTQDPGSFLVDLDGKQLPRSPEWKVNVGAQWDLPINDKGDLSLRLDYSWQSKIYYTVFNIDAASEDAYGIVNARVNWAPSNSNWSVAIFGKNLSDELYFSNMILTGTVYGAEFVGSLGAPRTFGAEFNYQF</sequence>
<comment type="subcellular location">
    <subcellularLocation>
        <location evidence="1 11">Cell outer membrane</location>
        <topology evidence="1 11">Multi-pass membrane protein</topology>
    </subcellularLocation>
</comment>
<keyword evidence="16" id="KW-1185">Reference proteome</keyword>
<keyword evidence="15" id="KW-0675">Receptor</keyword>
<dbReference type="PANTHER" id="PTHR32552">
    <property type="entry name" value="FERRICHROME IRON RECEPTOR-RELATED"/>
    <property type="match status" value="1"/>
</dbReference>
<keyword evidence="3 11" id="KW-1134">Transmembrane beta strand</keyword>